<reference evidence="3" key="2">
    <citation type="submission" date="2021-11" db="EMBL/GenBank/DDBJ databases">
        <authorList>
            <person name="Riesbeck K."/>
        </authorList>
    </citation>
    <scope>NUCLEOTIDE SEQUENCE [LARGE SCALE GENOMIC DNA]</scope>
</reference>
<dbReference type="GO" id="GO:0004519">
    <property type="term" value="F:endonuclease activity"/>
    <property type="evidence" value="ECO:0007669"/>
    <property type="project" value="UniProtKB-KW"/>
</dbReference>
<dbReference type="KEGG" id="hiw:NTHI477_00241"/>
<reference evidence="2" key="1">
    <citation type="submission" date="2018-08" db="EMBL/GenBank/DDBJ databases">
        <title>Antagonistic pleiotropy in the bifunctional surface protein FadL/P1 during adaptation of Haemophilus influenzae to chronic lung infection associated with COPD.</title>
        <authorList>
            <person name="Moleres J."/>
            <person name="Ehrlich R."/>
        </authorList>
    </citation>
    <scope>NUCLEOTIDE SEQUENCE [LARGE SCALE GENOMIC DNA]</scope>
    <source>
        <strain evidence="2">P668-6062</strain>
    </source>
</reference>
<sequence length="221" mass="25669">MKCKIDGCNREAMYKADCVCQMHYFRFMRNGTYDLLPKPIRKYRRHNGKGYQLIFEPRHQLAMSDGYVYEHRFVIYSIYQNNLPNCKLCGCKLTWSSCHIDHIDNDITNNTLENLRPICRACNVMRSHTLIPKYTHKGHSKITFNGLTMTAAEWARQDGVTVAGNTILRRIRDGWSIERALFETSSTHPNAAVKHTTTKYKNRFEVKSTGISLDLRLQGDD</sequence>
<keyword evidence="2" id="KW-0255">Endonuclease</keyword>
<dbReference type="AlphaFoldDB" id="A0A2S9S4Z1"/>
<keyword evidence="2" id="KW-0378">Hydrolase</keyword>
<evidence type="ECO:0000313" key="2">
    <source>
        <dbReference type="EMBL" id="RFN63260.1"/>
    </source>
</evidence>
<evidence type="ECO:0000313" key="3">
    <source>
        <dbReference type="Proteomes" id="UP000837924"/>
    </source>
</evidence>
<proteinExistence type="predicted"/>
<reference evidence="1" key="3">
    <citation type="submission" date="2024-01" db="EMBL/GenBank/DDBJ databases">
        <authorList>
            <person name="Riesbeck K."/>
        </authorList>
    </citation>
    <scope>NUCLEOTIDE SEQUENCE</scope>
    <source>
        <strain evidence="1">KR271</strain>
    </source>
</reference>
<protein>
    <submittedName>
        <fullName evidence="2">HNH endonuclease</fullName>
    </submittedName>
</protein>
<dbReference type="EMBL" id="OV040584">
    <property type="protein sequence ID" value="CAH0449505.1"/>
    <property type="molecule type" value="Genomic_DNA"/>
</dbReference>
<dbReference type="Proteomes" id="UP000837924">
    <property type="component" value="Chromosome"/>
</dbReference>
<gene>
    <name evidence="2" type="ORF">CH627_06520</name>
    <name evidence="1" type="ORF">KRLU271_LOCUS1261</name>
</gene>
<keyword evidence="2" id="KW-0540">Nuclease</keyword>
<accession>A0A2S9S4Z1</accession>
<dbReference type="KEGG" id="hix:NTHI723_00158"/>
<dbReference type="Gene3D" id="1.10.30.50">
    <property type="match status" value="1"/>
</dbReference>
<dbReference type="EMBL" id="QVJI01000008">
    <property type="protein sequence ID" value="RFN63260.1"/>
    <property type="molecule type" value="Genomic_DNA"/>
</dbReference>
<organism evidence="2">
    <name type="scientific">Haemophilus influenzae</name>
    <dbReference type="NCBI Taxonomy" id="727"/>
    <lineage>
        <taxon>Bacteria</taxon>
        <taxon>Pseudomonadati</taxon>
        <taxon>Pseudomonadota</taxon>
        <taxon>Gammaproteobacteria</taxon>
        <taxon>Pasteurellales</taxon>
        <taxon>Pasteurellaceae</taxon>
        <taxon>Haemophilus</taxon>
    </lineage>
</organism>
<dbReference type="InterPro" id="IPR003615">
    <property type="entry name" value="HNH_nuc"/>
</dbReference>
<evidence type="ECO:0000313" key="1">
    <source>
        <dbReference type="EMBL" id="CAH0449505.1"/>
    </source>
</evidence>
<dbReference type="KEGG" id="hih:NF38_06905"/>
<name>A0A2S9S4Z1_HAEIF</name>
<dbReference type="RefSeq" id="WP_038441185.1">
    <property type="nucleotide sequence ID" value="NZ_AP018764.1"/>
</dbReference>
<dbReference type="CDD" id="cd00085">
    <property type="entry name" value="HNHc"/>
    <property type="match status" value="1"/>
</dbReference>